<name>A0A919MXA1_9ACTN</name>
<reference evidence="2" key="1">
    <citation type="submission" date="2021-01" db="EMBL/GenBank/DDBJ databases">
        <title>Whole genome shotgun sequence of Actinoplanes rishiriensis NBRC 108556.</title>
        <authorList>
            <person name="Komaki H."/>
            <person name="Tamura T."/>
        </authorList>
    </citation>
    <scope>NUCLEOTIDE SEQUENCE</scope>
    <source>
        <strain evidence="2">NBRC 108556</strain>
    </source>
</reference>
<gene>
    <name evidence="2" type="ORF">Ari01nite_61430</name>
</gene>
<protein>
    <submittedName>
        <fullName evidence="2">Uncharacterized protein</fullName>
    </submittedName>
</protein>
<sequence length="64" mass="6692">MAAARHSAYGVRVAAMARPWEVGVAAAPRARSVEQQLGKSSGSGAFLSQLEPDPRTTVTPPWAS</sequence>
<evidence type="ECO:0000313" key="3">
    <source>
        <dbReference type="Proteomes" id="UP000636960"/>
    </source>
</evidence>
<feature type="compositionally biased region" description="Polar residues" evidence="1">
    <location>
        <begin position="33"/>
        <end position="43"/>
    </location>
</feature>
<organism evidence="2 3">
    <name type="scientific">Paractinoplanes rishiriensis</name>
    <dbReference type="NCBI Taxonomy" id="1050105"/>
    <lineage>
        <taxon>Bacteria</taxon>
        <taxon>Bacillati</taxon>
        <taxon>Actinomycetota</taxon>
        <taxon>Actinomycetes</taxon>
        <taxon>Micromonosporales</taxon>
        <taxon>Micromonosporaceae</taxon>
        <taxon>Paractinoplanes</taxon>
    </lineage>
</organism>
<comment type="caution">
    <text evidence="2">The sequence shown here is derived from an EMBL/GenBank/DDBJ whole genome shotgun (WGS) entry which is preliminary data.</text>
</comment>
<evidence type="ECO:0000313" key="2">
    <source>
        <dbReference type="EMBL" id="GIE98678.1"/>
    </source>
</evidence>
<accession>A0A919MXA1</accession>
<dbReference type="AlphaFoldDB" id="A0A919MXA1"/>
<proteinExistence type="predicted"/>
<dbReference type="EMBL" id="BOMV01000065">
    <property type="protein sequence ID" value="GIE98678.1"/>
    <property type="molecule type" value="Genomic_DNA"/>
</dbReference>
<dbReference type="Proteomes" id="UP000636960">
    <property type="component" value="Unassembled WGS sequence"/>
</dbReference>
<evidence type="ECO:0000256" key="1">
    <source>
        <dbReference type="SAM" id="MobiDB-lite"/>
    </source>
</evidence>
<keyword evidence="3" id="KW-1185">Reference proteome</keyword>
<feature type="region of interest" description="Disordered" evidence="1">
    <location>
        <begin position="32"/>
        <end position="64"/>
    </location>
</feature>